<evidence type="ECO:0000313" key="3">
    <source>
        <dbReference type="Proteomes" id="UP000800035"/>
    </source>
</evidence>
<proteinExistence type="predicted"/>
<feature type="region of interest" description="Disordered" evidence="1">
    <location>
        <begin position="179"/>
        <end position="210"/>
    </location>
</feature>
<dbReference type="PANTHER" id="PTHR35392:SF1">
    <property type="entry name" value="ZN(II)2CYS6 TRANSCRIPTION FACTOR (EUROFUNG)"/>
    <property type="match status" value="1"/>
</dbReference>
<organism evidence="2 3">
    <name type="scientific">Byssothecium circinans</name>
    <dbReference type="NCBI Taxonomy" id="147558"/>
    <lineage>
        <taxon>Eukaryota</taxon>
        <taxon>Fungi</taxon>
        <taxon>Dikarya</taxon>
        <taxon>Ascomycota</taxon>
        <taxon>Pezizomycotina</taxon>
        <taxon>Dothideomycetes</taxon>
        <taxon>Pleosporomycetidae</taxon>
        <taxon>Pleosporales</taxon>
        <taxon>Massarineae</taxon>
        <taxon>Massarinaceae</taxon>
        <taxon>Byssothecium</taxon>
    </lineage>
</organism>
<feature type="region of interest" description="Disordered" evidence="1">
    <location>
        <begin position="432"/>
        <end position="451"/>
    </location>
</feature>
<dbReference type="AlphaFoldDB" id="A0A6A5TBE5"/>
<reference evidence="2" key="1">
    <citation type="journal article" date="2020" name="Stud. Mycol.">
        <title>101 Dothideomycetes genomes: a test case for predicting lifestyles and emergence of pathogens.</title>
        <authorList>
            <person name="Haridas S."/>
            <person name="Albert R."/>
            <person name="Binder M."/>
            <person name="Bloem J."/>
            <person name="Labutti K."/>
            <person name="Salamov A."/>
            <person name="Andreopoulos B."/>
            <person name="Baker S."/>
            <person name="Barry K."/>
            <person name="Bills G."/>
            <person name="Bluhm B."/>
            <person name="Cannon C."/>
            <person name="Castanera R."/>
            <person name="Culley D."/>
            <person name="Daum C."/>
            <person name="Ezra D."/>
            <person name="Gonzalez J."/>
            <person name="Henrissat B."/>
            <person name="Kuo A."/>
            <person name="Liang C."/>
            <person name="Lipzen A."/>
            <person name="Lutzoni F."/>
            <person name="Magnuson J."/>
            <person name="Mondo S."/>
            <person name="Nolan M."/>
            <person name="Ohm R."/>
            <person name="Pangilinan J."/>
            <person name="Park H.-J."/>
            <person name="Ramirez L."/>
            <person name="Alfaro M."/>
            <person name="Sun H."/>
            <person name="Tritt A."/>
            <person name="Yoshinaga Y."/>
            <person name="Zwiers L.-H."/>
            <person name="Turgeon B."/>
            <person name="Goodwin S."/>
            <person name="Spatafora J."/>
            <person name="Crous P."/>
            <person name="Grigoriev I."/>
        </authorList>
    </citation>
    <scope>NUCLEOTIDE SEQUENCE</scope>
    <source>
        <strain evidence="2">CBS 675.92</strain>
    </source>
</reference>
<sequence>MSSHFQSQYYQQYAYQQPQVLVNPNVFVGYGPDAQRSKTPTSLINHTGHSPGPLSTPPLSRHASQAPEPLPEQVPEQMIYDDSFGSLSNSPTSVRTPDHDSFEADMLDSQSMSEFYHNQNAMMTTTQVSRGSIPAMETNMYTYNEQDTFSQPMNAQSQQFQAQFTMQTRPLQTGLPSQPYNNFYSQNYTSQPSRQDPWNGQAPPRNPNVPRSGIAVFDPVSDPVSAPIDYSAFLNDVDFWTMNNTDPNYLISPNDPAPPRELFPVANQNFTQHRPQGQHHRHPHQHQPQQQIGYGFSNQLQTQNASPIEMRVTTASPSPDAQNFVNYDASSPLFTENYSTDQCQPPTLMTSIEHVPNSPMASASSPGGSESMFSSYQQSDSGLTVETRVGYAFSNRFLPAASSVEAERSPTRSIPEVTFDISPEPEAHVVGPVRRSRENKGSGRPGGRTLGTHLDARVAKAAHDMRRIVACWHCVLQRDKCGPGDTCERCLKRSQRPNADCGLGCSRIKLIELAGYFLPNVAMIIHDDANLTNFVTKYIHQWQNQEITLYMTCAQKGMPRVAVKVYEFTPRGKELLEQIQYQTDPKTQLRIPLKKESPALGMVHINHNEEKKYDRYVSDIVDHHIDAFADICWADDDNDFAPRLFKLMTRVKPKSDDEAKLLREVNRLIVTTYIMSHTITIAEETKVQTLSKMHSYTSPQAYVQNYTSPRMTNRQLKYFFARLQRSILSAVLNKLQQIFKSSKGCDKWVAAFVAVVGMCMAQEDQQKTIHQVMQTRAATEGFDYRDGQMQAEIACREIDARMNFISQIFRWKYNRKCNPLKDPERDWEKEVGFGDESSVTFVRSVAQLVKENTDYLQQRQGISISTSNQAKYTARLVSQFMLSFWLPQ</sequence>
<gene>
    <name evidence="2" type="ORF">CC80DRAFT_255834</name>
</gene>
<feature type="region of interest" description="Disordered" evidence="1">
    <location>
        <begin position="32"/>
        <end position="70"/>
    </location>
</feature>
<dbReference type="PANTHER" id="PTHR35392">
    <property type="entry name" value="ZN(II)2CYS6 TRANSCRIPTION FACTOR (EUROFUNG)-RELATED-RELATED"/>
    <property type="match status" value="1"/>
</dbReference>
<dbReference type="EMBL" id="ML977035">
    <property type="protein sequence ID" value="KAF1949598.1"/>
    <property type="molecule type" value="Genomic_DNA"/>
</dbReference>
<dbReference type="OrthoDB" id="4226666at2759"/>
<evidence type="ECO:0000256" key="1">
    <source>
        <dbReference type="SAM" id="MobiDB-lite"/>
    </source>
</evidence>
<name>A0A6A5TBE5_9PLEO</name>
<accession>A0A6A5TBE5</accession>
<dbReference type="InterPro" id="IPR052973">
    <property type="entry name" value="Fungal_sec-metab_reg_TF"/>
</dbReference>
<feature type="region of interest" description="Disordered" evidence="1">
    <location>
        <begin position="358"/>
        <end position="379"/>
    </location>
</feature>
<feature type="compositionally biased region" description="Polar residues" evidence="1">
    <location>
        <begin position="179"/>
        <end position="198"/>
    </location>
</feature>
<feature type="compositionally biased region" description="Low complexity" evidence="1">
    <location>
        <begin position="358"/>
        <end position="375"/>
    </location>
</feature>
<keyword evidence="3" id="KW-1185">Reference proteome</keyword>
<feature type="compositionally biased region" description="Polar residues" evidence="1">
    <location>
        <begin position="37"/>
        <end position="48"/>
    </location>
</feature>
<dbReference type="Proteomes" id="UP000800035">
    <property type="component" value="Unassembled WGS sequence"/>
</dbReference>
<protein>
    <submittedName>
        <fullName evidence="2">Uncharacterized protein</fullName>
    </submittedName>
</protein>
<evidence type="ECO:0000313" key="2">
    <source>
        <dbReference type="EMBL" id="KAF1949598.1"/>
    </source>
</evidence>